<keyword evidence="5" id="KW-0732">Signal</keyword>
<feature type="domain" description="Neurotransmitter-gated ion-channel transmembrane" evidence="19">
    <location>
        <begin position="180"/>
        <end position="410"/>
    </location>
</feature>
<evidence type="ECO:0000256" key="12">
    <source>
        <dbReference type="ARBA" id="ARBA00023180"/>
    </source>
</evidence>
<dbReference type="AlphaFoldDB" id="A0A915EL83"/>
<keyword evidence="14" id="KW-1071">Ligand-gated ion channel</keyword>
<comment type="caution">
    <text evidence="17">Lacks conserved residue(s) required for the propagation of feature annotation.</text>
</comment>
<evidence type="ECO:0000256" key="10">
    <source>
        <dbReference type="ARBA" id="ARBA00023157"/>
    </source>
</evidence>
<dbReference type="PANTHER" id="PTHR18945">
    <property type="entry name" value="NEUROTRANSMITTER GATED ION CHANNEL"/>
    <property type="match status" value="1"/>
</dbReference>
<dbReference type="InterPro" id="IPR002394">
    <property type="entry name" value="Nicotinic_acetylcholine_rcpt"/>
</dbReference>
<dbReference type="InterPro" id="IPR018000">
    <property type="entry name" value="Neurotransmitter_ion_chnl_CS"/>
</dbReference>
<feature type="domain" description="Neurotransmitter-gated ion-channel ligand-binding" evidence="18">
    <location>
        <begin position="1"/>
        <end position="173"/>
    </location>
</feature>
<keyword evidence="6 17" id="KW-1133">Transmembrane helix</keyword>
<keyword evidence="13" id="KW-0628">Postsynaptic cell membrane</keyword>
<dbReference type="InterPro" id="IPR036734">
    <property type="entry name" value="Neur_chan_lig-bd_sf"/>
</dbReference>
<dbReference type="Gene3D" id="1.20.58.390">
    <property type="entry name" value="Neurotransmitter-gated ion-channel transmembrane domain"/>
    <property type="match status" value="2"/>
</dbReference>
<dbReference type="CDD" id="cd18997">
    <property type="entry name" value="LGIC_ECD_nAChR"/>
    <property type="match status" value="1"/>
</dbReference>
<evidence type="ECO:0000256" key="7">
    <source>
        <dbReference type="ARBA" id="ARBA00023018"/>
    </source>
</evidence>
<evidence type="ECO:0000259" key="19">
    <source>
        <dbReference type="Pfam" id="PF02932"/>
    </source>
</evidence>
<comment type="similarity">
    <text evidence="1">Belongs to the ligand-gated ion channel (TC 1.A.9) family. Acetylcholine receptor (TC 1.A.9.1) subfamily.</text>
</comment>
<name>A0A915EL83_9BILA</name>
<evidence type="ECO:0000256" key="5">
    <source>
        <dbReference type="ARBA" id="ARBA00022729"/>
    </source>
</evidence>
<keyword evidence="4 17" id="KW-0812">Transmembrane</keyword>
<dbReference type="PRINTS" id="PR00254">
    <property type="entry name" value="NICOTINICR"/>
</dbReference>
<reference evidence="21" key="1">
    <citation type="submission" date="2022-11" db="UniProtKB">
        <authorList>
            <consortium name="WormBaseParasite"/>
        </authorList>
    </citation>
    <scope>IDENTIFICATION</scope>
</reference>
<dbReference type="Pfam" id="PF02931">
    <property type="entry name" value="Neur_chan_LBD"/>
    <property type="match status" value="1"/>
</dbReference>
<evidence type="ECO:0000256" key="13">
    <source>
        <dbReference type="ARBA" id="ARBA00023257"/>
    </source>
</evidence>
<dbReference type="FunFam" id="2.70.170.10:FF:000016">
    <property type="entry name" value="Nicotinic acetylcholine receptor subunit"/>
    <property type="match status" value="1"/>
</dbReference>
<dbReference type="InterPro" id="IPR006201">
    <property type="entry name" value="Neur_channel"/>
</dbReference>
<evidence type="ECO:0000256" key="17">
    <source>
        <dbReference type="RuleBase" id="RU000687"/>
    </source>
</evidence>
<evidence type="ECO:0000256" key="3">
    <source>
        <dbReference type="ARBA" id="ARBA00022475"/>
    </source>
</evidence>
<evidence type="ECO:0000256" key="2">
    <source>
        <dbReference type="ARBA" id="ARBA00022448"/>
    </source>
</evidence>
<comment type="subcellular location">
    <subcellularLocation>
        <location evidence="16">Postsynaptic cell membrane</location>
        <topology evidence="16">Multi-pass membrane protein</topology>
    </subcellularLocation>
</comment>
<dbReference type="PRINTS" id="PR00252">
    <property type="entry name" value="NRIONCHANNEL"/>
</dbReference>
<dbReference type="Pfam" id="PF02932">
    <property type="entry name" value="Neur_chan_memb"/>
    <property type="match status" value="1"/>
</dbReference>
<dbReference type="PROSITE" id="PS00236">
    <property type="entry name" value="NEUROTR_ION_CHANNEL"/>
    <property type="match status" value="1"/>
</dbReference>
<evidence type="ECO:0000259" key="18">
    <source>
        <dbReference type="Pfam" id="PF02931"/>
    </source>
</evidence>
<feature type="transmembrane region" description="Helical" evidence="17">
    <location>
        <begin position="175"/>
        <end position="197"/>
    </location>
</feature>
<dbReference type="GO" id="GO:0045211">
    <property type="term" value="C:postsynaptic membrane"/>
    <property type="evidence" value="ECO:0007669"/>
    <property type="project" value="UniProtKB-SubCell"/>
</dbReference>
<dbReference type="SUPFAM" id="SSF63712">
    <property type="entry name" value="Nicotinic receptor ligand binding domain-like"/>
    <property type="match status" value="1"/>
</dbReference>
<evidence type="ECO:0000256" key="1">
    <source>
        <dbReference type="ARBA" id="ARBA00009237"/>
    </source>
</evidence>
<dbReference type="GO" id="GO:0004888">
    <property type="term" value="F:transmembrane signaling receptor activity"/>
    <property type="evidence" value="ECO:0007669"/>
    <property type="project" value="InterPro"/>
</dbReference>
<accession>A0A915EL83</accession>
<dbReference type="SUPFAM" id="SSF90112">
    <property type="entry name" value="Neurotransmitter-gated ion-channel transmembrane pore"/>
    <property type="match status" value="1"/>
</dbReference>
<evidence type="ECO:0000313" key="21">
    <source>
        <dbReference type="WBParaSite" id="jg7098.2"/>
    </source>
</evidence>
<keyword evidence="3" id="KW-1003">Cell membrane</keyword>
<proteinExistence type="inferred from homology"/>
<evidence type="ECO:0000313" key="20">
    <source>
        <dbReference type="Proteomes" id="UP000887574"/>
    </source>
</evidence>
<keyword evidence="8 17" id="KW-0406">Ion transport</keyword>
<dbReference type="InterPro" id="IPR006202">
    <property type="entry name" value="Neur_chan_lig-bd"/>
</dbReference>
<evidence type="ECO:0000256" key="8">
    <source>
        <dbReference type="ARBA" id="ARBA00023065"/>
    </source>
</evidence>
<dbReference type="Gene3D" id="2.70.170.10">
    <property type="entry name" value="Neurotransmitter-gated ion-channel ligand-binding domain"/>
    <property type="match status" value="1"/>
</dbReference>
<keyword evidence="10" id="KW-1015">Disulfide bond</keyword>
<keyword evidence="7" id="KW-0770">Synapse</keyword>
<organism evidence="20 21">
    <name type="scientific">Ditylenchus dipsaci</name>
    <dbReference type="NCBI Taxonomy" id="166011"/>
    <lineage>
        <taxon>Eukaryota</taxon>
        <taxon>Metazoa</taxon>
        <taxon>Ecdysozoa</taxon>
        <taxon>Nematoda</taxon>
        <taxon>Chromadorea</taxon>
        <taxon>Rhabditida</taxon>
        <taxon>Tylenchina</taxon>
        <taxon>Tylenchomorpha</taxon>
        <taxon>Sphaerularioidea</taxon>
        <taxon>Anguinidae</taxon>
        <taxon>Anguininae</taxon>
        <taxon>Ditylenchus</taxon>
    </lineage>
</organism>
<dbReference type="CDD" id="cd19051">
    <property type="entry name" value="LGIC_TM_cation"/>
    <property type="match status" value="1"/>
</dbReference>
<evidence type="ECO:0000256" key="9">
    <source>
        <dbReference type="ARBA" id="ARBA00023136"/>
    </source>
</evidence>
<keyword evidence="12" id="KW-0325">Glycoprotein</keyword>
<evidence type="ECO:0000256" key="15">
    <source>
        <dbReference type="ARBA" id="ARBA00023303"/>
    </source>
</evidence>
<protein>
    <submittedName>
        <fullName evidence="21">Uncharacterized protein</fullName>
    </submittedName>
</protein>
<dbReference type="WBParaSite" id="jg7098.2">
    <property type="protein sequence ID" value="jg7098.2"/>
    <property type="gene ID" value="jg7098"/>
</dbReference>
<keyword evidence="15 17" id="KW-0407">Ion channel</keyword>
<dbReference type="InterPro" id="IPR036719">
    <property type="entry name" value="Neuro-gated_channel_TM_sf"/>
</dbReference>
<evidence type="ECO:0000256" key="4">
    <source>
        <dbReference type="ARBA" id="ARBA00022692"/>
    </source>
</evidence>
<dbReference type="GO" id="GO:0022848">
    <property type="term" value="F:acetylcholine-gated monoatomic cation-selective channel activity"/>
    <property type="evidence" value="ECO:0007669"/>
    <property type="project" value="InterPro"/>
</dbReference>
<keyword evidence="11" id="KW-0675">Receptor</keyword>
<evidence type="ECO:0000256" key="14">
    <source>
        <dbReference type="ARBA" id="ARBA00023286"/>
    </source>
</evidence>
<dbReference type="Proteomes" id="UP000887574">
    <property type="component" value="Unplaced"/>
</dbReference>
<dbReference type="InterPro" id="IPR006029">
    <property type="entry name" value="Neurotrans-gated_channel_TM"/>
</dbReference>
<keyword evidence="9 17" id="KW-0472">Membrane</keyword>
<keyword evidence="20" id="KW-1185">Reference proteome</keyword>
<sequence>MTMTNIFDVDEKNQVLTINVWLDQEWKDELLMWDPADFNGIKSLRVPCDLIWIPDIVLYNSAEDYTNGYMRSRAMVFFDGTVFWPPPTRLRSTCKISVTYFPFDSQHCSLKFGSWTYHVDVTNRSLNIDLSNYVESGEFDLMSVHQKRRVVKYACCDEPYPDLTFYIHIRRKTLYYLYNIVFPCLMMSILTLLVFFLPPDSGEKLLWSSGFVLAIAEKMPETSDSIPLIGIYLTSVMAMTSISVVMTVLRSFQQTVPQWLHNLVLVRIRNFLRMQMPYSGFSNSIGCGIASIGNGMLHGFNINSALLTNNHKEGESGDHLVETNFYQALQSNGIHHEHKNQARENSFNHKKRKREIDPLQEKLLKTLETLTSRQDNDDRLQLMANEWRQVAQVMDRLLFWIFLVLTTSVSTLLLIVIPMWHRAGRALNLTRACMACTKQPLKALYRSNMYNGLTNNK</sequence>
<evidence type="ECO:0000256" key="11">
    <source>
        <dbReference type="ARBA" id="ARBA00023170"/>
    </source>
</evidence>
<evidence type="ECO:0000256" key="6">
    <source>
        <dbReference type="ARBA" id="ARBA00022989"/>
    </source>
</evidence>
<keyword evidence="2 17" id="KW-0813">Transport</keyword>
<feature type="transmembrane region" description="Helical" evidence="17">
    <location>
        <begin position="229"/>
        <end position="249"/>
    </location>
</feature>
<dbReference type="InterPro" id="IPR038050">
    <property type="entry name" value="Neuro_actylchol_rec"/>
</dbReference>
<feature type="transmembrane region" description="Helical" evidence="17">
    <location>
        <begin position="397"/>
        <end position="420"/>
    </location>
</feature>
<evidence type="ECO:0000256" key="16">
    <source>
        <dbReference type="ARBA" id="ARBA00034104"/>
    </source>
</evidence>